<name>A0A9Q0L926_ANAIG</name>
<keyword evidence="1" id="KW-0175">Coiled coil</keyword>
<dbReference type="InterPro" id="IPR007052">
    <property type="entry name" value="CS_dom"/>
</dbReference>
<dbReference type="SUPFAM" id="SSF81901">
    <property type="entry name" value="HCP-like"/>
    <property type="match status" value="1"/>
</dbReference>
<dbReference type="Gene3D" id="2.60.40.790">
    <property type="match status" value="1"/>
</dbReference>
<dbReference type="EMBL" id="JAPDFW010000116">
    <property type="protein sequence ID" value="KAJ5068343.1"/>
    <property type="molecule type" value="Genomic_DNA"/>
</dbReference>
<proteinExistence type="predicted"/>
<dbReference type="SMART" id="SM00671">
    <property type="entry name" value="SEL1"/>
    <property type="match status" value="5"/>
</dbReference>
<dbReference type="OrthoDB" id="2384430at2759"/>
<feature type="coiled-coil region" evidence="1">
    <location>
        <begin position="282"/>
        <end position="309"/>
    </location>
</feature>
<dbReference type="InterPro" id="IPR052945">
    <property type="entry name" value="Mitotic_Regulator"/>
</dbReference>
<dbReference type="Gene3D" id="1.25.40.10">
    <property type="entry name" value="Tetratricopeptide repeat domain"/>
    <property type="match status" value="1"/>
</dbReference>
<dbReference type="InterPro" id="IPR006597">
    <property type="entry name" value="Sel1-like"/>
</dbReference>
<dbReference type="Proteomes" id="UP001149090">
    <property type="component" value="Unassembled WGS sequence"/>
</dbReference>
<accession>A0A9Q0L926</accession>
<organism evidence="3 4">
    <name type="scientific">Anaeramoeba ignava</name>
    <name type="common">Anaerobic marine amoeba</name>
    <dbReference type="NCBI Taxonomy" id="1746090"/>
    <lineage>
        <taxon>Eukaryota</taxon>
        <taxon>Metamonada</taxon>
        <taxon>Anaeramoebidae</taxon>
        <taxon>Anaeramoeba</taxon>
    </lineage>
</organism>
<dbReference type="PANTHER" id="PTHR43628">
    <property type="entry name" value="ACTIVATOR OF C KINASE PROTEIN 1-RELATED"/>
    <property type="match status" value="1"/>
</dbReference>
<keyword evidence="4" id="KW-1185">Reference proteome</keyword>
<dbReference type="AlphaFoldDB" id="A0A9Q0L926"/>
<evidence type="ECO:0000256" key="1">
    <source>
        <dbReference type="SAM" id="Coils"/>
    </source>
</evidence>
<feature type="domain" description="CS" evidence="2">
    <location>
        <begin position="1"/>
        <end position="83"/>
    </location>
</feature>
<comment type="caution">
    <text evidence="3">The sequence shown here is derived from an EMBL/GenBank/DDBJ whole genome shotgun (WGS) entry which is preliminary data.</text>
</comment>
<dbReference type="SUPFAM" id="SSF49764">
    <property type="entry name" value="HSP20-like chaperones"/>
    <property type="match status" value="1"/>
</dbReference>
<evidence type="ECO:0000313" key="3">
    <source>
        <dbReference type="EMBL" id="KAJ5068343.1"/>
    </source>
</evidence>
<protein>
    <submittedName>
        <fullName evidence="3">Sel1-repeat-containing protein ybeq</fullName>
    </submittedName>
</protein>
<evidence type="ECO:0000313" key="4">
    <source>
        <dbReference type="Proteomes" id="UP001149090"/>
    </source>
</evidence>
<dbReference type="Pfam" id="PF08238">
    <property type="entry name" value="Sel1"/>
    <property type="match status" value="4"/>
</dbReference>
<dbReference type="InterPro" id="IPR008978">
    <property type="entry name" value="HSP20-like_chaperone"/>
</dbReference>
<sequence length="349" mass="40469">MYSFQQNEIEIEIFLDIFQNEKPEVSITESTIIVKTKNEMLIKGKLFAKIDKHEISFIQSIQNSTIMIIKLIKKESKIWPVLIISELSGEIDSHSQFILSQFLLTQGEIEKSYELLVKSVEKQNLPAIERLGSIYTHGSEVYNIQPDLQKAFQFWESLAKKNNSLAQFMIGINYHFGEICEKNFLQAEKYYKLAKQNGYPLAALNLGHLYFEGGFGIQKSDEFAVEFWEYSSEFDLNSEAMKNLCVMYLFGRGIKKNIKKAKEYLDKARKIDPEIEIPEDLENLINKEIKEEEENLKKIEKENLKGNLKENQNENQNENFTSFHFSGNHLVSLICLVGIGLVTKYKSKK</sequence>
<dbReference type="PANTHER" id="PTHR43628:SF1">
    <property type="entry name" value="CHITIN SYNTHASE REGULATORY FACTOR 2-RELATED"/>
    <property type="match status" value="1"/>
</dbReference>
<gene>
    <name evidence="3" type="ORF">M0811_12326</name>
</gene>
<reference evidence="3" key="1">
    <citation type="submission" date="2022-10" db="EMBL/GenBank/DDBJ databases">
        <title>Novel sulphate-reducing endosymbionts in the free-living metamonad Anaeramoeba.</title>
        <authorList>
            <person name="Jerlstrom-Hultqvist J."/>
            <person name="Cepicka I."/>
            <person name="Gallot-Lavallee L."/>
            <person name="Salas-Leiva D."/>
            <person name="Curtis B.A."/>
            <person name="Zahonova K."/>
            <person name="Pipaliya S."/>
            <person name="Dacks J."/>
            <person name="Roger A.J."/>
        </authorList>
    </citation>
    <scope>NUCLEOTIDE SEQUENCE</scope>
    <source>
        <strain evidence="3">BMAN</strain>
    </source>
</reference>
<dbReference type="PROSITE" id="PS51203">
    <property type="entry name" value="CS"/>
    <property type="match status" value="1"/>
</dbReference>
<dbReference type="InterPro" id="IPR011990">
    <property type="entry name" value="TPR-like_helical_dom_sf"/>
</dbReference>
<evidence type="ECO:0000259" key="2">
    <source>
        <dbReference type="PROSITE" id="PS51203"/>
    </source>
</evidence>